<accession>A0A6A5KT68</accession>
<evidence type="ECO:0000313" key="2">
    <source>
        <dbReference type="Proteomes" id="UP000800040"/>
    </source>
</evidence>
<gene>
    <name evidence="1" type="ORF">BDW02DRAFT_362632</name>
</gene>
<proteinExistence type="predicted"/>
<reference evidence="1" key="1">
    <citation type="submission" date="2020-01" db="EMBL/GenBank/DDBJ databases">
        <authorList>
            <consortium name="DOE Joint Genome Institute"/>
            <person name="Haridas S."/>
            <person name="Albert R."/>
            <person name="Binder M."/>
            <person name="Bloem J."/>
            <person name="Labutti K."/>
            <person name="Salamov A."/>
            <person name="Andreopoulos B."/>
            <person name="Baker S.E."/>
            <person name="Barry K."/>
            <person name="Bills G."/>
            <person name="Bluhm B.H."/>
            <person name="Cannon C."/>
            <person name="Castanera R."/>
            <person name="Culley D.E."/>
            <person name="Daum C."/>
            <person name="Ezra D."/>
            <person name="Gonzalez J.B."/>
            <person name="Henrissat B."/>
            <person name="Kuo A."/>
            <person name="Liang C."/>
            <person name="Lipzen A."/>
            <person name="Lutzoni F."/>
            <person name="Magnuson J."/>
            <person name="Mondo S."/>
            <person name="Nolan M."/>
            <person name="Ohm R."/>
            <person name="Pangilinan J."/>
            <person name="Park H.-J."/>
            <person name="Ramirez L."/>
            <person name="Alfaro M."/>
            <person name="Sun H."/>
            <person name="Tritt A."/>
            <person name="Yoshinaga Y."/>
            <person name="Zwiers L.-H."/>
            <person name="Turgeon B.G."/>
            <person name="Goodwin S.B."/>
            <person name="Spatafora J.W."/>
            <person name="Crous P.W."/>
            <person name="Grigoriev I.V."/>
        </authorList>
    </citation>
    <scope>NUCLEOTIDE SEQUENCE</scope>
    <source>
        <strain evidence="1">P77</strain>
    </source>
</reference>
<dbReference type="EMBL" id="ML975250">
    <property type="protein sequence ID" value="KAF1838609.1"/>
    <property type="molecule type" value="Genomic_DNA"/>
</dbReference>
<name>A0A6A5KT68_9PLEO</name>
<sequence>MRFACMQASASTGCVHWQDAQKHFTVSSVHNLSRGPWYVQTQSRTSCFKHFSYSLCSWLTLNLCRMVWALPWGPLECDINQPCLKIKPPYGWSRYGSFRCFVPSLDLHTSRLCTCACYARETGIACWGNSRPFPI</sequence>
<dbReference type="Proteomes" id="UP000800040">
    <property type="component" value="Unassembled WGS sequence"/>
</dbReference>
<dbReference type="AlphaFoldDB" id="A0A6A5KT68"/>
<protein>
    <submittedName>
        <fullName evidence="1">Uncharacterized protein</fullName>
    </submittedName>
</protein>
<organism evidence="1 2">
    <name type="scientific">Decorospora gaudefroyi</name>
    <dbReference type="NCBI Taxonomy" id="184978"/>
    <lineage>
        <taxon>Eukaryota</taxon>
        <taxon>Fungi</taxon>
        <taxon>Dikarya</taxon>
        <taxon>Ascomycota</taxon>
        <taxon>Pezizomycotina</taxon>
        <taxon>Dothideomycetes</taxon>
        <taxon>Pleosporomycetidae</taxon>
        <taxon>Pleosporales</taxon>
        <taxon>Pleosporineae</taxon>
        <taxon>Pleosporaceae</taxon>
        <taxon>Decorospora</taxon>
    </lineage>
</organism>
<keyword evidence="2" id="KW-1185">Reference proteome</keyword>
<evidence type="ECO:0000313" key="1">
    <source>
        <dbReference type="EMBL" id="KAF1838609.1"/>
    </source>
</evidence>